<reference evidence="4 5" key="1">
    <citation type="submission" date="2019-12" db="EMBL/GenBank/DDBJ databases">
        <title>Snethiella sp. nov. sp. isolated from sea sand.</title>
        <authorList>
            <person name="Kim J."/>
            <person name="Jeong S.E."/>
            <person name="Jung H.S."/>
            <person name="Jeon C.O."/>
        </authorList>
    </citation>
    <scope>NUCLEOTIDE SEQUENCE [LARGE SCALE GENOMIC DNA]</scope>
    <source>
        <strain evidence="4 5">DP05</strain>
    </source>
</reference>
<comment type="subcellular location">
    <subcellularLocation>
        <location evidence="3">Cytoplasm</location>
    </subcellularLocation>
</comment>
<dbReference type="HAMAP" id="MF_01384">
    <property type="entry name" value="UreD"/>
    <property type="match status" value="1"/>
</dbReference>
<comment type="function">
    <text evidence="3">Required for maturation of urease via the functional incorporation of the urease nickel metallocenter.</text>
</comment>
<comment type="subunit">
    <text evidence="3">UreD, UreF and UreG form a complex that acts as a GTP-hydrolysis-dependent molecular chaperone, activating the urease apoprotein by helping to assemble the nickel containing metallocenter of UreC. The UreE protein probably delivers the nickel.</text>
</comment>
<dbReference type="GO" id="GO:0016151">
    <property type="term" value="F:nickel cation binding"/>
    <property type="evidence" value="ECO:0007669"/>
    <property type="project" value="UniProtKB-UniRule"/>
</dbReference>
<sequence>MMFENTLLSDPVLEAVPLAPEKKEPVALARSEGRVELRYCQKESGSKLAHLYQRGCGRVRFPTVDHAEYPEAVLINTAGGLTGGDYMAYQISLDEGAALTVSGQAAEKIYRSVGSTTVIDAEINIAKGALLEWLPQETILFEKGRLRRMNSVHLKAGSRLLALEATLFGRTAHGETLRSASLSDGWKIWREGKLVWFDKFVLDGDLHAKAMHPAVLDGAKGMATILIADDYADSYLETAQEAARDCGVRAAVTSRDTLLIIRVLAENGYDLRKALALILTRMRSEIAGYPVDLPKVWENQ</sequence>
<dbReference type="InterPro" id="IPR002669">
    <property type="entry name" value="UreD"/>
</dbReference>
<dbReference type="Proteomes" id="UP000476030">
    <property type="component" value="Unassembled WGS sequence"/>
</dbReference>
<dbReference type="PANTHER" id="PTHR33643:SF1">
    <property type="entry name" value="UREASE ACCESSORY PROTEIN D"/>
    <property type="match status" value="1"/>
</dbReference>
<keyword evidence="3" id="KW-0996">Nickel insertion</keyword>
<evidence type="ECO:0000313" key="5">
    <source>
        <dbReference type="Proteomes" id="UP000476030"/>
    </source>
</evidence>
<dbReference type="Pfam" id="PF01774">
    <property type="entry name" value="UreD"/>
    <property type="match status" value="1"/>
</dbReference>
<keyword evidence="2 3" id="KW-0143">Chaperone</keyword>
<evidence type="ECO:0000256" key="1">
    <source>
        <dbReference type="ARBA" id="ARBA00007177"/>
    </source>
</evidence>
<proteinExistence type="inferred from homology"/>
<dbReference type="EMBL" id="WTUW01000001">
    <property type="protein sequence ID" value="MZR29503.1"/>
    <property type="molecule type" value="Genomic_DNA"/>
</dbReference>
<organism evidence="4 5">
    <name type="scientific">Sneathiella litorea</name>
    <dbReference type="NCBI Taxonomy" id="2606216"/>
    <lineage>
        <taxon>Bacteria</taxon>
        <taxon>Pseudomonadati</taxon>
        <taxon>Pseudomonadota</taxon>
        <taxon>Alphaproteobacteria</taxon>
        <taxon>Sneathiellales</taxon>
        <taxon>Sneathiellaceae</taxon>
        <taxon>Sneathiella</taxon>
    </lineage>
</organism>
<dbReference type="PANTHER" id="PTHR33643">
    <property type="entry name" value="UREASE ACCESSORY PROTEIN D"/>
    <property type="match status" value="1"/>
</dbReference>
<dbReference type="AlphaFoldDB" id="A0A6L8W4T6"/>
<dbReference type="GO" id="GO:0005737">
    <property type="term" value="C:cytoplasm"/>
    <property type="evidence" value="ECO:0007669"/>
    <property type="project" value="UniProtKB-SubCell"/>
</dbReference>
<evidence type="ECO:0000256" key="2">
    <source>
        <dbReference type="ARBA" id="ARBA00023186"/>
    </source>
</evidence>
<accession>A0A6L8W4T6</accession>
<keyword evidence="5" id="KW-1185">Reference proteome</keyword>
<comment type="similarity">
    <text evidence="1 3">Belongs to the UreD family.</text>
</comment>
<comment type="caution">
    <text evidence="4">The sequence shown here is derived from an EMBL/GenBank/DDBJ whole genome shotgun (WGS) entry which is preliminary data.</text>
</comment>
<name>A0A6L8W4T6_9PROT</name>
<keyword evidence="3" id="KW-0963">Cytoplasm</keyword>
<protein>
    <recommendedName>
        <fullName evidence="3">Urease accessory protein UreD</fullName>
    </recommendedName>
</protein>
<evidence type="ECO:0000256" key="3">
    <source>
        <dbReference type="HAMAP-Rule" id="MF_01384"/>
    </source>
</evidence>
<evidence type="ECO:0000313" key="4">
    <source>
        <dbReference type="EMBL" id="MZR29503.1"/>
    </source>
</evidence>
<gene>
    <name evidence="3" type="primary">ureD</name>
    <name evidence="4" type="ORF">GQE98_02530</name>
</gene>